<proteinExistence type="predicted"/>
<dbReference type="GO" id="GO:0016757">
    <property type="term" value="F:glycosyltransferase activity"/>
    <property type="evidence" value="ECO:0007669"/>
    <property type="project" value="UniProtKB-KW"/>
</dbReference>
<dbReference type="PANTHER" id="PTHR45947">
    <property type="entry name" value="SULFOQUINOVOSYL TRANSFERASE SQD2"/>
    <property type="match status" value="1"/>
</dbReference>
<dbReference type="Proteomes" id="UP000011058">
    <property type="component" value="Chromosome"/>
</dbReference>
<gene>
    <name evidence="3" type="ORF">FAES_0806</name>
</gene>
<keyword evidence="4" id="KW-1185">Reference proteome</keyword>
<dbReference type="PATRIC" id="fig|1166018.3.peg.2522"/>
<dbReference type="EC" id="2.4.1.-" evidence="3"/>
<dbReference type="AlphaFoldDB" id="I0K3W4"/>
<dbReference type="Pfam" id="PF00534">
    <property type="entry name" value="Glycos_transf_1"/>
    <property type="match status" value="1"/>
</dbReference>
<dbReference type="SUPFAM" id="SSF53756">
    <property type="entry name" value="UDP-Glycosyltransferase/glycogen phosphorylase"/>
    <property type="match status" value="1"/>
</dbReference>
<keyword evidence="3" id="KW-0328">Glycosyltransferase</keyword>
<evidence type="ECO:0000259" key="2">
    <source>
        <dbReference type="Pfam" id="PF13579"/>
    </source>
</evidence>
<evidence type="ECO:0000313" key="3">
    <source>
        <dbReference type="EMBL" id="CCG98817.1"/>
    </source>
</evidence>
<dbReference type="PANTHER" id="PTHR45947:SF13">
    <property type="entry name" value="TRANSFERASE"/>
    <property type="match status" value="1"/>
</dbReference>
<dbReference type="OrthoDB" id="9787111at2"/>
<dbReference type="CDD" id="cd03801">
    <property type="entry name" value="GT4_PimA-like"/>
    <property type="match status" value="1"/>
</dbReference>
<organism evidence="3 4">
    <name type="scientific">Fibrella aestuarina BUZ 2</name>
    <dbReference type="NCBI Taxonomy" id="1166018"/>
    <lineage>
        <taxon>Bacteria</taxon>
        <taxon>Pseudomonadati</taxon>
        <taxon>Bacteroidota</taxon>
        <taxon>Cytophagia</taxon>
        <taxon>Cytophagales</taxon>
        <taxon>Spirosomataceae</taxon>
        <taxon>Fibrella</taxon>
    </lineage>
</organism>
<dbReference type="InterPro" id="IPR028098">
    <property type="entry name" value="Glyco_trans_4-like_N"/>
</dbReference>
<reference evidence="3 4" key="1">
    <citation type="journal article" date="2012" name="J. Bacteriol.">
        <title>Genome Sequence of Fibrella aestuarina BUZ 2T, a Filamentous Marine Bacterium.</title>
        <authorList>
            <person name="Filippini M."/>
            <person name="Qi W."/>
            <person name="Blom J."/>
            <person name="Goesmann A."/>
            <person name="Smits T.H."/>
            <person name="Bagheri H.C."/>
        </authorList>
    </citation>
    <scope>NUCLEOTIDE SEQUENCE [LARGE SCALE GENOMIC DNA]</scope>
    <source>
        <strain evidence="4">BUZ 2T</strain>
    </source>
</reference>
<dbReference type="eggNOG" id="COG0438">
    <property type="taxonomic scope" value="Bacteria"/>
</dbReference>
<dbReference type="KEGG" id="fae:FAES_0806"/>
<dbReference type="RefSeq" id="WP_015329917.1">
    <property type="nucleotide sequence ID" value="NC_020054.1"/>
</dbReference>
<evidence type="ECO:0000259" key="1">
    <source>
        <dbReference type="Pfam" id="PF00534"/>
    </source>
</evidence>
<evidence type="ECO:0000313" key="4">
    <source>
        <dbReference type="Proteomes" id="UP000011058"/>
    </source>
</evidence>
<dbReference type="Pfam" id="PF13579">
    <property type="entry name" value="Glyco_trans_4_4"/>
    <property type="match status" value="1"/>
</dbReference>
<dbReference type="InterPro" id="IPR050194">
    <property type="entry name" value="Glycosyltransferase_grp1"/>
</dbReference>
<feature type="domain" description="Glycosyltransferase subfamily 4-like N-terminal" evidence="2">
    <location>
        <begin position="15"/>
        <end position="203"/>
    </location>
</feature>
<name>I0K3W4_9BACT</name>
<dbReference type="InterPro" id="IPR001296">
    <property type="entry name" value="Glyco_trans_1"/>
</dbReference>
<dbReference type="Gene3D" id="3.40.50.2000">
    <property type="entry name" value="Glycogen Phosphorylase B"/>
    <property type="match status" value="2"/>
</dbReference>
<sequence length="395" mass="44237">MRILFIHNYYRLRGGEDTIFEQEFAKLRELGHDVDAVIFNNDQFGKSVGGKLIAAFQTLNNRASAERVKEAIARFKPDVIHIHNLFYTASPAVINAAKACNVPVVMTLHNYRLVCASGLLMRPGEIPCERCLTKTVPLDGIRFGCFRDSQAQSAQLTAITSLHKLAHTWQRVDRFITLTDFARQKMLQSSLQLRPEQVVVKPNFVPDLGYTAPDQRGDFFLFVGRLSQEKGIDVLLEAAKQVALPIEIIGEGPLQAAVEAAAQQGHVYYRGSLPREQVIERMRQCRAIIVPSIWYEGLPTVILEAFATGTPVICSDQGNLNQIVEDGKTGLLFQTGDPQSLSKLLTDVYQTPNTSINWGRKGRLCFEKKYTSLVVMDQLVSLYKLIIEDKNIADL</sequence>
<accession>I0K3W4</accession>
<dbReference type="EMBL" id="HE796683">
    <property type="protein sequence ID" value="CCG98817.1"/>
    <property type="molecule type" value="Genomic_DNA"/>
</dbReference>
<dbReference type="HOGENOM" id="CLU_009583_35_0_10"/>
<protein>
    <submittedName>
        <fullName evidence="3">Glycosyl transferase group 1</fullName>
        <ecNumber evidence="3">2.4.1.-</ecNumber>
    </submittedName>
</protein>
<keyword evidence="3" id="KW-0808">Transferase</keyword>
<feature type="domain" description="Glycosyl transferase family 1" evidence="1">
    <location>
        <begin position="216"/>
        <end position="363"/>
    </location>
</feature>
<dbReference type="STRING" id="1166018.FAES_0806"/>